<keyword evidence="2" id="KW-1185">Reference proteome</keyword>
<proteinExistence type="predicted"/>
<organism evidence="1 2">
    <name type="scientific">Catellatospora coxensis</name>
    <dbReference type="NCBI Taxonomy" id="310354"/>
    <lineage>
        <taxon>Bacteria</taxon>
        <taxon>Bacillati</taxon>
        <taxon>Actinomycetota</taxon>
        <taxon>Actinomycetes</taxon>
        <taxon>Micromonosporales</taxon>
        <taxon>Micromonosporaceae</taxon>
        <taxon>Catellatospora</taxon>
    </lineage>
</organism>
<dbReference type="AlphaFoldDB" id="A0A8J3L0K0"/>
<evidence type="ECO:0000313" key="2">
    <source>
        <dbReference type="Proteomes" id="UP000630887"/>
    </source>
</evidence>
<gene>
    <name evidence="1" type="ORF">Cco03nite_31260</name>
</gene>
<reference evidence="1 2" key="1">
    <citation type="submission" date="2021-01" db="EMBL/GenBank/DDBJ databases">
        <title>Whole genome shotgun sequence of Catellatospora coxensis NBRC 107359.</title>
        <authorList>
            <person name="Komaki H."/>
            <person name="Tamura T."/>
        </authorList>
    </citation>
    <scope>NUCLEOTIDE SEQUENCE [LARGE SCALE GENOMIC DNA]</scope>
    <source>
        <strain evidence="1 2">NBRC 107359</strain>
    </source>
</reference>
<dbReference type="Proteomes" id="UP000630887">
    <property type="component" value="Unassembled WGS sequence"/>
</dbReference>
<accession>A0A8J3L0K0</accession>
<comment type="caution">
    <text evidence="1">The sequence shown here is derived from an EMBL/GenBank/DDBJ whole genome shotgun (WGS) entry which is preliminary data.</text>
</comment>
<name>A0A8J3L0K0_9ACTN</name>
<protein>
    <submittedName>
        <fullName evidence="1">Uncharacterized protein</fullName>
    </submittedName>
</protein>
<sequence>MGAPSPIERMTPGSGRVILEAAATATETPRGRVARVARQAGGWPPDSVRVAELSDLRQSATAADAGCLDSGSPSSGQGCGMQLSSEMITASASLLVGVVAGGSALLGQRLTLRNTERAEVRRSALALAETRRQERLAHVLAFLEAVQAAERIAVDRHHHGVDDEQWQARANAMIDRLWVLQKTLHLLCDEELNDAARLLAFAVRDLVRDGPKDRTPPVETRIWEEIGPSRRVFLDVAHLHLRELTG</sequence>
<evidence type="ECO:0000313" key="1">
    <source>
        <dbReference type="EMBL" id="GIG06426.1"/>
    </source>
</evidence>
<dbReference type="EMBL" id="BONI01000023">
    <property type="protein sequence ID" value="GIG06426.1"/>
    <property type="molecule type" value="Genomic_DNA"/>
</dbReference>